<evidence type="ECO:0000313" key="1">
    <source>
        <dbReference type="EMBL" id="KIX84858.1"/>
    </source>
</evidence>
<organism evidence="1 2">
    <name type="scientific">Thermus filiformis</name>
    <dbReference type="NCBI Taxonomy" id="276"/>
    <lineage>
        <taxon>Bacteria</taxon>
        <taxon>Thermotogati</taxon>
        <taxon>Deinococcota</taxon>
        <taxon>Deinococci</taxon>
        <taxon>Thermales</taxon>
        <taxon>Thermaceae</taxon>
        <taxon>Thermus</taxon>
    </lineage>
</organism>
<proteinExistence type="predicted"/>
<comment type="caution">
    <text evidence="1">The sequence shown here is derived from an EMBL/GenBank/DDBJ whole genome shotgun (WGS) entry which is preliminary data.</text>
</comment>
<protein>
    <submittedName>
        <fullName evidence="1">Uncharacterized protein</fullName>
    </submittedName>
</protein>
<gene>
    <name evidence="1" type="ORF">THFILI_00045</name>
</gene>
<dbReference type="EMBL" id="JPSL02000012">
    <property type="protein sequence ID" value="KIX84858.1"/>
    <property type="molecule type" value="Genomic_DNA"/>
</dbReference>
<sequence>MNIRIIFAYLIKGFFIFASVPVDEVDAFFVKIFYSHFNGSVIIDSLFIIDVDIVDGLYS</sequence>
<dbReference type="AlphaFoldDB" id="A0A0D6XD97"/>
<evidence type="ECO:0000313" key="2">
    <source>
        <dbReference type="Proteomes" id="UP000030364"/>
    </source>
</evidence>
<keyword evidence="2" id="KW-1185">Reference proteome</keyword>
<name>A0A0D6XD97_THEFI</name>
<dbReference type="Proteomes" id="UP000030364">
    <property type="component" value="Unassembled WGS sequence"/>
</dbReference>
<reference evidence="1 2" key="1">
    <citation type="journal article" date="2015" name="Genome Announc.">
        <title>Draft Genome Sequence of the Thermophile Thermus filiformis ATCC 43280, Producer of Carotenoid-(Di)glucoside-Branched Fatty Acid (Di)esters and Source of Hyperthermostable Enzymes of Biotechnological Interest.</title>
        <authorList>
            <person name="Mandelli F."/>
            <person name="Oliveira Ramires B."/>
            <person name="Couger M.B."/>
            <person name="Paixao D.A."/>
            <person name="Camilo C.M."/>
            <person name="Polikarpov I."/>
            <person name="Prade R."/>
            <person name="Riano-Pachon D.M."/>
            <person name="Squina F.M."/>
        </authorList>
    </citation>
    <scope>NUCLEOTIDE SEQUENCE [LARGE SCALE GENOMIC DNA]</scope>
    <source>
        <strain evidence="1 2">ATCC 43280</strain>
    </source>
</reference>
<accession>A0A0D6XD97</accession>